<dbReference type="EMBL" id="JASCZI010061707">
    <property type="protein sequence ID" value="MED6139338.1"/>
    <property type="molecule type" value="Genomic_DNA"/>
</dbReference>
<protein>
    <submittedName>
        <fullName evidence="1">Uncharacterized protein</fullName>
    </submittedName>
</protein>
<evidence type="ECO:0000313" key="1">
    <source>
        <dbReference type="EMBL" id="MED6139338.1"/>
    </source>
</evidence>
<comment type="caution">
    <text evidence="1">The sequence shown here is derived from an EMBL/GenBank/DDBJ whole genome shotgun (WGS) entry which is preliminary data.</text>
</comment>
<evidence type="ECO:0000313" key="2">
    <source>
        <dbReference type="Proteomes" id="UP001341840"/>
    </source>
</evidence>
<proteinExistence type="predicted"/>
<name>A0ABU6SU99_9FABA</name>
<organism evidence="1 2">
    <name type="scientific">Stylosanthes scabra</name>
    <dbReference type="NCBI Taxonomy" id="79078"/>
    <lineage>
        <taxon>Eukaryota</taxon>
        <taxon>Viridiplantae</taxon>
        <taxon>Streptophyta</taxon>
        <taxon>Embryophyta</taxon>
        <taxon>Tracheophyta</taxon>
        <taxon>Spermatophyta</taxon>
        <taxon>Magnoliopsida</taxon>
        <taxon>eudicotyledons</taxon>
        <taxon>Gunneridae</taxon>
        <taxon>Pentapetalae</taxon>
        <taxon>rosids</taxon>
        <taxon>fabids</taxon>
        <taxon>Fabales</taxon>
        <taxon>Fabaceae</taxon>
        <taxon>Papilionoideae</taxon>
        <taxon>50 kb inversion clade</taxon>
        <taxon>dalbergioids sensu lato</taxon>
        <taxon>Dalbergieae</taxon>
        <taxon>Pterocarpus clade</taxon>
        <taxon>Stylosanthes</taxon>
    </lineage>
</organism>
<keyword evidence="2" id="KW-1185">Reference proteome</keyword>
<reference evidence="1 2" key="1">
    <citation type="journal article" date="2023" name="Plants (Basel)">
        <title>Bridging the Gap: Combining Genomics and Transcriptomics Approaches to Understand Stylosanthes scabra, an Orphan Legume from the Brazilian Caatinga.</title>
        <authorList>
            <person name="Ferreira-Neto J.R.C."/>
            <person name="da Silva M.D."/>
            <person name="Binneck E."/>
            <person name="de Melo N.F."/>
            <person name="da Silva R.H."/>
            <person name="de Melo A.L.T.M."/>
            <person name="Pandolfi V."/>
            <person name="Bustamante F.O."/>
            <person name="Brasileiro-Vidal A.C."/>
            <person name="Benko-Iseppon A.M."/>
        </authorList>
    </citation>
    <scope>NUCLEOTIDE SEQUENCE [LARGE SCALE GENOMIC DNA]</scope>
    <source>
        <tissue evidence="1">Leaves</tissue>
    </source>
</reference>
<dbReference type="Proteomes" id="UP001341840">
    <property type="component" value="Unassembled WGS sequence"/>
</dbReference>
<accession>A0ABU6SU99</accession>
<gene>
    <name evidence="1" type="ORF">PIB30_082910</name>
</gene>
<sequence length="445" mass="51341">MEQASSSRKRCVNRSSGSKVIAIGSCDEQWRIVFSFSLNYTMPRVKQTGRQNRIDHCALPMPLRLSQMLEERWFDDANEKLAYDERLSKMEILPPEFIGDGVLPDEKYPEFWRLIDIQGLRPFLYMRERFYPRFVAAAYTTMFIRDNLNNDGTGGFAFGFRLEGRSYEFSLSDLATVWGLKNEGVTFKGGNSPHGTWNEFNKLDVIRGLRLEHAASGKYAINRMSTDHRLLLYMLSYVLLPRKSNHGSASEEDLLILWAMVQEKQIHWPYLMAHRMLRYSQGKSTSFLAHAHLLTKVFEIAPLDLTREDNVEPEISHAISSKNIHQMRRNLVGPNDIAEDVGVDVMADAQPQVETGTSAQIPTETRVPPQFQPDIVEIAQKVFEDLRLAMTEGFTRLSGRIDQIGTHLIIQDIDIRNLRDEFHSFHGERMYMDFQEQPEDNPMQD</sequence>